<accession>A0A6L5BRC8</accession>
<evidence type="ECO:0000259" key="4">
    <source>
        <dbReference type="Pfam" id="PF13778"/>
    </source>
</evidence>
<evidence type="ECO:0000256" key="3">
    <source>
        <dbReference type="SAM" id="SignalP"/>
    </source>
</evidence>
<sequence>MLIRSLTLTTLLALAGPLFAADGDSPLDIDKGRARPLIVITSSTIDPVWLGLKKSFDDPANKQGVAQRNIKVYSVLNMSGQLDGKDMGQQDTMALIRSLKLGAGALPKVILLGKDGEKKLESSGDESKAVDLKKIFDTIDALPPEEKEIAAPTPPPAAAEPAAAAAPAKGAKGTKPGKPAKPAKPPEMPDD</sequence>
<dbReference type="InterPro" id="IPR025232">
    <property type="entry name" value="DUF4174"/>
</dbReference>
<name>A0A6L5BRC8_9PSED</name>
<dbReference type="Proteomes" id="UP000475265">
    <property type="component" value="Unassembled WGS sequence"/>
</dbReference>
<feature type="compositionally biased region" description="Low complexity" evidence="2">
    <location>
        <begin position="159"/>
        <end position="177"/>
    </location>
</feature>
<evidence type="ECO:0000313" key="6">
    <source>
        <dbReference type="Proteomes" id="UP000475265"/>
    </source>
</evidence>
<proteinExistence type="predicted"/>
<dbReference type="RefSeq" id="WP_163913596.1">
    <property type="nucleotide sequence ID" value="NZ_JAAAXX010000002.1"/>
</dbReference>
<reference evidence="5 6" key="1">
    <citation type="submission" date="2019-12" db="EMBL/GenBank/DDBJ databases">
        <title>Endophytic bacteria associated with Panax ginseng seedlings.</title>
        <authorList>
            <person name="Park J.M."/>
            <person name="Shin R."/>
            <person name="Jo S.H."/>
        </authorList>
    </citation>
    <scope>NUCLEOTIDE SEQUENCE [LARGE SCALE GENOMIC DNA]</scope>
    <source>
        <strain evidence="5 6">PgKB32</strain>
    </source>
</reference>
<dbReference type="Pfam" id="PF13778">
    <property type="entry name" value="DUF4174"/>
    <property type="match status" value="1"/>
</dbReference>
<organism evidence="5 6">
    <name type="scientific">Pseudomonas frederiksbergensis</name>
    <dbReference type="NCBI Taxonomy" id="104087"/>
    <lineage>
        <taxon>Bacteria</taxon>
        <taxon>Pseudomonadati</taxon>
        <taxon>Pseudomonadota</taxon>
        <taxon>Gammaproteobacteria</taxon>
        <taxon>Pseudomonadales</taxon>
        <taxon>Pseudomonadaceae</taxon>
        <taxon>Pseudomonas</taxon>
    </lineage>
</organism>
<protein>
    <recommendedName>
        <fullName evidence="4">DUF4174 domain-containing protein</fullName>
    </recommendedName>
</protein>
<feature type="signal peptide" evidence="3">
    <location>
        <begin position="1"/>
        <end position="20"/>
    </location>
</feature>
<gene>
    <name evidence="5" type="ORF">FX983_05787</name>
</gene>
<comment type="caution">
    <text evidence="5">The sequence shown here is derived from an EMBL/GenBank/DDBJ whole genome shotgun (WGS) entry which is preliminary data.</text>
</comment>
<feature type="chain" id="PRO_5026752655" description="DUF4174 domain-containing protein" evidence="3">
    <location>
        <begin position="21"/>
        <end position="191"/>
    </location>
</feature>
<feature type="domain" description="DUF4174" evidence="4">
    <location>
        <begin position="27"/>
        <end position="148"/>
    </location>
</feature>
<feature type="compositionally biased region" description="Pro residues" evidence="2">
    <location>
        <begin position="182"/>
        <end position="191"/>
    </location>
</feature>
<dbReference type="EMBL" id="JAAAXX010000002">
    <property type="protein sequence ID" value="KAF2391306.1"/>
    <property type="molecule type" value="Genomic_DNA"/>
</dbReference>
<evidence type="ECO:0000256" key="2">
    <source>
        <dbReference type="SAM" id="MobiDB-lite"/>
    </source>
</evidence>
<feature type="region of interest" description="Disordered" evidence="2">
    <location>
        <begin position="141"/>
        <end position="191"/>
    </location>
</feature>
<evidence type="ECO:0000256" key="1">
    <source>
        <dbReference type="ARBA" id="ARBA00022729"/>
    </source>
</evidence>
<dbReference type="AlphaFoldDB" id="A0A6L5BRC8"/>
<keyword evidence="1 3" id="KW-0732">Signal</keyword>
<evidence type="ECO:0000313" key="5">
    <source>
        <dbReference type="EMBL" id="KAF2391306.1"/>
    </source>
</evidence>